<protein>
    <submittedName>
        <fullName evidence="2">Uncharacterized protein</fullName>
    </submittedName>
</protein>
<dbReference type="Proteomes" id="UP001219525">
    <property type="component" value="Unassembled WGS sequence"/>
</dbReference>
<dbReference type="AlphaFoldDB" id="A0AAD6VRY9"/>
<dbReference type="EMBL" id="JARJCW010000010">
    <property type="protein sequence ID" value="KAJ7220205.1"/>
    <property type="molecule type" value="Genomic_DNA"/>
</dbReference>
<feature type="compositionally biased region" description="Basic and acidic residues" evidence="1">
    <location>
        <begin position="1"/>
        <end position="12"/>
    </location>
</feature>
<evidence type="ECO:0000313" key="2">
    <source>
        <dbReference type="EMBL" id="KAJ7220205.1"/>
    </source>
</evidence>
<gene>
    <name evidence="2" type="ORF">GGX14DRAFT_586074</name>
</gene>
<name>A0AAD6VRY9_9AGAR</name>
<accession>A0AAD6VRY9</accession>
<keyword evidence="3" id="KW-1185">Reference proteome</keyword>
<feature type="region of interest" description="Disordered" evidence="1">
    <location>
        <begin position="1"/>
        <end position="41"/>
    </location>
</feature>
<reference evidence="2" key="1">
    <citation type="submission" date="2023-03" db="EMBL/GenBank/DDBJ databases">
        <title>Massive genome expansion in bonnet fungi (Mycena s.s.) driven by repeated elements and novel gene families across ecological guilds.</title>
        <authorList>
            <consortium name="Lawrence Berkeley National Laboratory"/>
            <person name="Harder C.B."/>
            <person name="Miyauchi S."/>
            <person name="Viragh M."/>
            <person name="Kuo A."/>
            <person name="Thoen E."/>
            <person name="Andreopoulos B."/>
            <person name="Lu D."/>
            <person name="Skrede I."/>
            <person name="Drula E."/>
            <person name="Henrissat B."/>
            <person name="Morin E."/>
            <person name="Kohler A."/>
            <person name="Barry K."/>
            <person name="LaButti K."/>
            <person name="Morin E."/>
            <person name="Salamov A."/>
            <person name="Lipzen A."/>
            <person name="Mereny Z."/>
            <person name="Hegedus B."/>
            <person name="Baldrian P."/>
            <person name="Stursova M."/>
            <person name="Weitz H."/>
            <person name="Taylor A."/>
            <person name="Grigoriev I.V."/>
            <person name="Nagy L.G."/>
            <person name="Martin F."/>
            <person name="Kauserud H."/>
        </authorList>
    </citation>
    <scope>NUCLEOTIDE SEQUENCE</scope>
    <source>
        <strain evidence="2">9144</strain>
    </source>
</reference>
<proteinExistence type="predicted"/>
<comment type="caution">
    <text evidence="2">The sequence shown here is derived from an EMBL/GenBank/DDBJ whole genome shotgun (WGS) entry which is preliminary data.</text>
</comment>
<evidence type="ECO:0000256" key="1">
    <source>
        <dbReference type="SAM" id="MobiDB-lite"/>
    </source>
</evidence>
<organism evidence="2 3">
    <name type="scientific">Mycena pura</name>
    <dbReference type="NCBI Taxonomy" id="153505"/>
    <lineage>
        <taxon>Eukaryota</taxon>
        <taxon>Fungi</taxon>
        <taxon>Dikarya</taxon>
        <taxon>Basidiomycota</taxon>
        <taxon>Agaricomycotina</taxon>
        <taxon>Agaricomycetes</taxon>
        <taxon>Agaricomycetidae</taxon>
        <taxon>Agaricales</taxon>
        <taxon>Marasmiineae</taxon>
        <taxon>Mycenaceae</taxon>
        <taxon>Mycena</taxon>
    </lineage>
</organism>
<sequence>MMNLKQRKDTGERSQNNMHSVSRSTVTMPSENGQRQTGNPVASAIAPPAQQLVDRVKCTPCLFCGHRLPVPPAQRAALDKFLSQAYGMEELGEGLACAGVATDCAFSALVRLSRRQRDEFLRGLNMTPLLRTILMNLFDEYIDRMKMKTSTGCRGIVEHSGTAAGMPEEPNGAHRCPLRPVCKPKIPPVLDALLRAHEMEDLGPAFLALGFRSDDHVKRILVSQAMQAELLAEENLTRLHVHLTDFQKMMMRYILAEA</sequence>
<evidence type="ECO:0000313" key="3">
    <source>
        <dbReference type="Proteomes" id="UP001219525"/>
    </source>
</evidence>
<feature type="compositionally biased region" description="Polar residues" evidence="1">
    <location>
        <begin position="13"/>
        <end position="40"/>
    </location>
</feature>